<sequence length="121" mass="13417">MKFLVTLLVAAASILILLEPAFLLPTLGGLFLYFTLQFAMRFLLQLLLAAVSIGLSFALFAGLSSGKIAVPLVLSPLWNSFQATFPGVHFDIGQWQLPNVTLDGLPQYLSNKWTQYWRVSQ</sequence>
<evidence type="ECO:0000313" key="2">
    <source>
        <dbReference type="EMBL" id="KAJ4460420.1"/>
    </source>
</evidence>
<dbReference type="Proteomes" id="UP001141327">
    <property type="component" value="Unassembled WGS sequence"/>
</dbReference>
<reference evidence="2" key="1">
    <citation type="journal article" date="2022" name="bioRxiv">
        <title>Genomics of Preaxostyla Flagellates Illuminates Evolutionary Transitions and the Path Towards Mitochondrial Loss.</title>
        <authorList>
            <person name="Novak L.V.F."/>
            <person name="Treitli S.C."/>
            <person name="Pyrih J."/>
            <person name="Halakuc P."/>
            <person name="Pipaliya S.V."/>
            <person name="Vacek V."/>
            <person name="Brzon O."/>
            <person name="Soukal P."/>
            <person name="Eme L."/>
            <person name="Dacks J.B."/>
            <person name="Karnkowska A."/>
            <person name="Elias M."/>
            <person name="Hampl V."/>
        </authorList>
    </citation>
    <scope>NUCLEOTIDE SEQUENCE</scope>
    <source>
        <strain evidence="2">RCP-MX</strain>
    </source>
</reference>
<keyword evidence="3" id="KW-1185">Reference proteome</keyword>
<keyword evidence="1" id="KW-0472">Membrane</keyword>
<name>A0ABQ8UML4_9EUKA</name>
<feature type="transmembrane region" description="Helical" evidence="1">
    <location>
        <begin position="42"/>
        <end position="63"/>
    </location>
</feature>
<keyword evidence="1" id="KW-1133">Transmembrane helix</keyword>
<keyword evidence="1" id="KW-0812">Transmembrane</keyword>
<proteinExistence type="predicted"/>
<evidence type="ECO:0000256" key="1">
    <source>
        <dbReference type="SAM" id="Phobius"/>
    </source>
</evidence>
<protein>
    <submittedName>
        <fullName evidence="2">Uncharacterized protein</fullName>
    </submittedName>
</protein>
<organism evidence="2 3">
    <name type="scientific">Paratrimastix pyriformis</name>
    <dbReference type="NCBI Taxonomy" id="342808"/>
    <lineage>
        <taxon>Eukaryota</taxon>
        <taxon>Metamonada</taxon>
        <taxon>Preaxostyla</taxon>
        <taxon>Paratrimastigidae</taxon>
        <taxon>Paratrimastix</taxon>
    </lineage>
</organism>
<evidence type="ECO:0000313" key="3">
    <source>
        <dbReference type="Proteomes" id="UP001141327"/>
    </source>
</evidence>
<comment type="caution">
    <text evidence="2">The sequence shown here is derived from an EMBL/GenBank/DDBJ whole genome shotgun (WGS) entry which is preliminary data.</text>
</comment>
<dbReference type="EMBL" id="JAPMOS010000013">
    <property type="protein sequence ID" value="KAJ4460420.1"/>
    <property type="molecule type" value="Genomic_DNA"/>
</dbReference>
<accession>A0ABQ8UML4</accession>
<gene>
    <name evidence="2" type="ORF">PAPYR_3453</name>
</gene>